<accession>A0ABT2TQK9</accession>
<proteinExistence type="predicted"/>
<dbReference type="Proteomes" id="UP001652442">
    <property type="component" value="Unassembled WGS sequence"/>
</dbReference>
<dbReference type="RefSeq" id="WP_158426394.1">
    <property type="nucleotide sequence ID" value="NZ_JAOQJQ010000010.1"/>
</dbReference>
<dbReference type="EMBL" id="JAOQJQ010000010">
    <property type="protein sequence ID" value="MCU6763754.1"/>
    <property type="molecule type" value="Genomic_DNA"/>
</dbReference>
<dbReference type="Pfam" id="PF19623">
    <property type="entry name" value="DUF6128"/>
    <property type="match status" value="1"/>
</dbReference>
<reference evidence="2 3" key="1">
    <citation type="journal article" date="2021" name="ISME Commun">
        <title>Automated analysis of genomic sequences facilitates high-throughput and comprehensive description of bacteria.</title>
        <authorList>
            <person name="Hitch T.C.A."/>
        </authorList>
    </citation>
    <scope>NUCLEOTIDE SEQUENCE [LARGE SCALE GENOMIC DNA]</scope>
    <source>
        <strain evidence="2 3">Sanger_109</strain>
    </source>
</reference>
<dbReference type="InterPro" id="IPR046131">
    <property type="entry name" value="DUF6128"/>
</dbReference>
<feature type="domain" description="DUF6128" evidence="1">
    <location>
        <begin position="287"/>
        <end position="372"/>
    </location>
</feature>
<evidence type="ECO:0000313" key="2">
    <source>
        <dbReference type="EMBL" id="MCU6763754.1"/>
    </source>
</evidence>
<name>A0ABT2TQK9_9FIRM</name>
<evidence type="ECO:0000259" key="1">
    <source>
        <dbReference type="Pfam" id="PF19623"/>
    </source>
</evidence>
<gene>
    <name evidence="2" type="ORF">OCV88_15725</name>
</gene>
<comment type="caution">
    <text evidence="2">The sequence shown here is derived from an EMBL/GenBank/DDBJ whole genome shotgun (WGS) entry which is preliminary data.</text>
</comment>
<protein>
    <submittedName>
        <fullName evidence="2">DUF6128 domain-containing protein</fullName>
    </submittedName>
</protein>
<evidence type="ECO:0000313" key="3">
    <source>
        <dbReference type="Proteomes" id="UP001652442"/>
    </source>
</evidence>
<organism evidence="2 3">
    <name type="scientific">Brotonthovivens ammoniilytica</name>
    <dbReference type="NCBI Taxonomy" id="2981725"/>
    <lineage>
        <taxon>Bacteria</taxon>
        <taxon>Bacillati</taxon>
        <taxon>Bacillota</taxon>
        <taxon>Clostridia</taxon>
        <taxon>Lachnospirales</taxon>
        <taxon>Lachnospiraceae</taxon>
        <taxon>Brotonthovivens</taxon>
    </lineage>
</organism>
<keyword evidence="3" id="KW-1185">Reference proteome</keyword>
<sequence>MSNYKRFITYLFQYEKNEKKLNCGFAKVEQRQNQCRMEFHIKNCPGQINEIQVCLFVRKEGYLPQISIGKLPVKNHSADGVFRFDGAAVGGTMYQFSQIRGIIIPLQDDFLIASQWDDEKTDWNRLRPEKKENVEETKERPQITAAQAEEPDNIRVFPGQNTQEETTEVQNDKKVISNVERLMEQEILKSEQKDEKEIKAEEHDSLEQKVIPIEQSGSEQEGMGDDADLIMEEQIEKEESITGEEELKIQSAGAAAVKNAGMENCWNALKKTHREIYPFSGDTDVRAIRFDIKDFKQLPKQYWFMRNNSFLLHGYFNYGALLLGYIQSENRWFLGVPGVFQNQERVMASIFSFTEFRTQEQCIQKTGEFGYWYRYLN</sequence>